<name>A0A430BA83_SPHYA</name>
<comment type="caution">
    <text evidence="2">The sequence shown here is derived from an EMBL/GenBank/DDBJ whole genome shotgun (WGS) entry which is preliminary data.</text>
</comment>
<reference evidence="2 3" key="1">
    <citation type="submission" date="2018-07" db="EMBL/GenBank/DDBJ databases">
        <title>Genomic and Epidemiologic Investigation of an Indolent Hospital Outbreak.</title>
        <authorList>
            <person name="Johnson R.C."/>
            <person name="Deming C."/>
            <person name="Conlan S."/>
            <person name="Zellmer C.J."/>
            <person name="Michelin A.V."/>
            <person name="Lee-Lin S."/>
            <person name="Thomas P.J."/>
            <person name="Park M."/>
            <person name="Weingarten R.A."/>
            <person name="Less J."/>
            <person name="Dekker J.P."/>
            <person name="Frank K.M."/>
            <person name="Musser K.A."/>
            <person name="Mcquiston J.R."/>
            <person name="Henderson D.K."/>
            <person name="Lau A.F."/>
            <person name="Palmore T.N."/>
            <person name="Segre J.A."/>
        </authorList>
    </citation>
    <scope>NUCLEOTIDE SEQUENCE [LARGE SCALE GENOMIC DNA]</scope>
    <source>
        <strain evidence="2 3">SK-NIH.Env6_1116</strain>
    </source>
</reference>
<dbReference type="Proteomes" id="UP000287401">
    <property type="component" value="Unassembled WGS sequence"/>
</dbReference>
<proteinExistence type="predicted"/>
<organism evidence="2 3">
    <name type="scientific">Sphingobium yanoikuyae</name>
    <name type="common">Sphingomonas yanoikuyae</name>
    <dbReference type="NCBI Taxonomy" id="13690"/>
    <lineage>
        <taxon>Bacteria</taxon>
        <taxon>Pseudomonadati</taxon>
        <taxon>Pseudomonadota</taxon>
        <taxon>Alphaproteobacteria</taxon>
        <taxon>Sphingomonadales</taxon>
        <taxon>Sphingomonadaceae</taxon>
        <taxon>Sphingobium</taxon>
    </lineage>
</organism>
<protein>
    <recommendedName>
        <fullName evidence="4">Helix-turn-helix domain-containing protein</fullName>
    </recommendedName>
</protein>
<dbReference type="RefSeq" id="WP_126000349.1">
    <property type="nucleotide sequence ID" value="NZ_QRAL01000086.1"/>
</dbReference>
<evidence type="ECO:0000256" key="1">
    <source>
        <dbReference type="SAM" id="MobiDB-lite"/>
    </source>
</evidence>
<evidence type="ECO:0008006" key="4">
    <source>
        <dbReference type="Google" id="ProtNLM"/>
    </source>
</evidence>
<dbReference type="EMBL" id="QRAL01000086">
    <property type="protein sequence ID" value="RSU45429.1"/>
    <property type="molecule type" value="Genomic_DNA"/>
</dbReference>
<evidence type="ECO:0000313" key="3">
    <source>
        <dbReference type="Proteomes" id="UP000287401"/>
    </source>
</evidence>
<accession>A0A430BA83</accession>
<dbReference type="AlphaFoldDB" id="A0A430BA83"/>
<sequence>MGITLREASEKVGVTRQTLMKAIKTGRVSAEKADNGEWRIEPVELFRVWPPVNEVQQPLQDGLTSSDTPGLQAENRLLREQVAELREERNAWREQAQRLALTDQRAAPQPTPQRGFWSRLFSRQGDSPSGGEA</sequence>
<evidence type="ECO:0000313" key="2">
    <source>
        <dbReference type="EMBL" id="RSU45429.1"/>
    </source>
</evidence>
<feature type="region of interest" description="Disordered" evidence="1">
    <location>
        <begin position="97"/>
        <end position="133"/>
    </location>
</feature>
<gene>
    <name evidence="2" type="ORF">DAH51_27740</name>
</gene>